<dbReference type="SUPFAM" id="SSF51735">
    <property type="entry name" value="NAD(P)-binding Rossmann-fold domains"/>
    <property type="match status" value="1"/>
</dbReference>
<reference evidence="5 6" key="1">
    <citation type="journal article" date="2018" name="New Phytol.">
        <title>Comparative genomics and transcriptomics depict ericoid mycorrhizal fungi as versatile saprotrophs and plant mutualists.</title>
        <authorList>
            <person name="Martino E."/>
            <person name="Morin E."/>
            <person name="Grelet G.A."/>
            <person name="Kuo A."/>
            <person name="Kohler A."/>
            <person name="Daghino S."/>
            <person name="Barry K.W."/>
            <person name="Cichocki N."/>
            <person name="Clum A."/>
            <person name="Dockter R.B."/>
            <person name="Hainaut M."/>
            <person name="Kuo R.C."/>
            <person name="LaButti K."/>
            <person name="Lindahl B.D."/>
            <person name="Lindquist E.A."/>
            <person name="Lipzen A."/>
            <person name="Khouja H.R."/>
            <person name="Magnuson J."/>
            <person name="Murat C."/>
            <person name="Ohm R.A."/>
            <person name="Singer S.W."/>
            <person name="Spatafora J.W."/>
            <person name="Wang M."/>
            <person name="Veneault-Fourrey C."/>
            <person name="Henrissat B."/>
            <person name="Grigoriev I.V."/>
            <person name="Martin F.M."/>
            <person name="Perotto S."/>
        </authorList>
    </citation>
    <scope>NUCLEOTIDE SEQUENCE [LARGE SCALE GENOMIC DNA]</scope>
    <source>
        <strain evidence="5 6">ATCC 22711</strain>
    </source>
</reference>
<gene>
    <name evidence="5" type="ORF">M430DRAFT_135236</name>
</gene>
<proteinExistence type="predicted"/>
<dbReference type="Pfam" id="PF07993">
    <property type="entry name" value="NAD_binding_4"/>
    <property type="match status" value="1"/>
</dbReference>
<dbReference type="SUPFAM" id="SSF47336">
    <property type="entry name" value="ACP-like"/>
    <property type="match status" value="1"/>
</dbReference>
<keyword evidence="1" id="KW-0596">Phosphopantetheine</keyword>
<dbReference type="InterPro" id="IPR036291">
    <property type="entry name" value="NAD(P)-bd_dom_sf"/>
</dbReference>
<sequence>MAPALFESLPPGTVSAKESVSISSSPPNTEALATRSVPICSDPSVVPSDKASKRTRDLWWLHGHPHSKRYSDPKLVSLGALIRHTGQVYKGQKGFLYPVCAKATTPYHSLTWDEFDAATESIALSYASQLHLEFERANEIQKQPTIALLGAGKSFEYYCTQLALQKLGARVLLLAESNSLSALHHLLESCEALAVITDLKNSGVDTNGLRKLHMIDAIPQNSKTQYTEVDAVKFQDVGDVWERHTFIIHSSGSTGMPKPIVHTNRSMMLIARMYRLFQDFEIENWFLLFPLYHIAGISIALSGLPNGQIVSFPPLLSPYTSSSIFTAWKTLSSMGHPVDCVHCAPILIENMYEHIVDGGGDFTPLASLKLLQPGGAVLSDSIIQDLIEHGVNVKSTYGSTEIGPPFRSLPMPSNKKCYSFRNLYPDNPFLKMEQVGEGLYECVVYKGFELAANLWDGKPDDEPFRTNDLFAQDPPGSGFYVLQGRRDDFLVHSNGENTNAGALQLEIQTSSKVIKSALALGHSQPCVSLLIEVHEEYDPRSPATEELVWKTVEKVNAEYPTYSQIMRPMIYILPRGSTLPVSPKGNVKRKEAEKLYASDIARLYGDITSASTSSSSSQESLVDFLRNLFARLSGVPVTNIYDWTTIFDLGIESQLALDIRSSLSRRLGKPVSLNTIFENPSISKLLSVFETTTSSSKSESTQNSSTQVINQMISKLEAEFKTWAPRSSTTSHPHDDGEIILLTGSTGSLGTSLLETFSSSRQVTKIYAMVRGPDHVARVKGSLERKGMDPSILDGGKIEVLNFSMQDPLLGLDIDTYHRLATSVTTVVQNAWKMDFNMGVEEFEGDCIRSTMSLLRFCYAGRRKRMVFMSSISTCMGPGQTYSSVPELPIGNDPSVAQTTGYAQSKYIIERITQTASHPTSLNIPILLLRIGQLCGSSLTGRWNTQEMYPLLLATSFHPLMRCLPCLPPPSPISWLPVNIAAHTITELLFSSSSPSPSSSTTEAAYRVHNITNPTPIPWTSLLSILHAQLPPSFPIADLPIREWVTKLQSLADDDGVDAKQVPGLKLLGFFEGMVEGEGEGGSVVFETAETRRLSKSLSECGPVCEEWIAGSLEAWRREGFIVIP</sequence>
<dbReference type="InterPro" id="IPR000873">
    <property type="entry name" value="AMP-dep_synth/lig_dom"/>
</dbReference>
<dbReference type="InterPro" id="IPR020845">
    <property type="entry name" value="AMP-binding_CS"/>
</dbReference>
<evidence type="ECO:0000256" key="3">
    <source>
        <dbReference type="SAM" id="MobiDB-lite"/>
    </source>
</evidence>
<evidence type="ECO:0000313" key="5">
    <source>
        <dbReference type="EMBL" id="PSS22879.1"/>
    </source>
</evidence>
<dbReference type="InterPro" id="IPR042099">
    <property type="entry name" value="ANL_N_sf"/>
</dbReference>
<keyword evidence="2" id="KW-0597">Phosphoprotein</keyword>
<dbReference type="SUPFAM" id="SSF56801">
    <property type="entry name" value="Acetyl-CoA synthetase-like"/>
    <property type="match status" value="1"/>
</dbReference>
<dbReference type="OrthoDB" id="429813at2759"/>
<organism evidence="5 6">
    <name type="scientific">Amorphotheca resinae ATCC 22711</name>
    <dbReference type="NCBI Taxonomy" id="857342"/>
    <lineage>
        <taxon>Eukaryota</taxon>
        <taxon>Fungi</taxon>
        <taxon>Dikarya</taxon>
        <taxon>Ascomycota</taxon>
        <taxon>Pezizomycotina</taxon>
        <taxon>Leotiomycetes</taxon>
        <taxon>Helotiales</taxon>
        <taxon>Amorphothecaceae</taxon>
        <taxon>Amorphotheca</taxon>
    </lineage>
</organism>
<dbReference type="PROSITE" id="PS00455">
    <property type="entry name" value="AMP_BINDING"/>
    <property type="match status" value="1"/>
</dbReference>
<dbReference type="Proteomes" id="UP000241818">
    <property type="component" value="Unassembled WGS sequence"/>
</dbReference>
<evidence type="ECO:0000256" key="2">
    <source>
        <dbReference type="ARBA" id="ARBA00022553"/>
    </source>
</evidence>
<evidence type="ECO:0000313" key="6">
    <source>
        <dbReference type="Proteomes" id="UP000241818"/>
    </source>
</evidence>
<dbReference type="RefSeq" id="XP_024722925.1">
    <property type="nucleotide sequence ID" value="XM_024862396.1"/>
</dbReference>
<dbReference type="Gene3D" id="3.40.50.12780">
    <property type="entry name" value="N-terminal domain of ligase-like"/>
    <property type="match status" value="1"/>
</dbReference>
<dbReference type="InterPro" id="IPR036736">
    <property type="entry name" value="ACP-like_sf"/>
</dbReference>
<dbReference type="PROSITE" id="PS50075">
    <property type="entry name" value="CARRIER"/>
    <property type="match status" value="1"/>
</dbReference>
<dbReference type="InParanoid" id="A0A2T3B7N2"/>
<feature type="domain" description="Carrier" evidence="4">
    <location>
        <begin position="616"/>
        <end position="693"/>
    </location>
</feature>
<dbReference type="Gene3D" id="1.10.1200.10">
    <property type="entry name" value="ACP-like"/>
    <property type="match status" value="1"/>
</dbReference>
<evidence type="ECO:0000256" key="1">
    <source>
        <dbReference type="ARBA" id="ARBA00022450"/>
    </source>
</evidence>
<dbReference type="InterPro" id="IPR013120">
    <property type="entry name" value="FAR_NAD-bd"/>
</dbReference>
<dbReference type="Pfam" id="PF00550">
    <property type="entry name" value="PP-binding"/>
    <property type="match status" value="1"/>
</dbReference>
<evidence type="ECO:0000259" key="4">
    <source>
        <dbReference type="PROSITE" id="PS50075"/>
    </source>
</evidence>
<feature type="region of interest" description="Disordered" evidence="3">
    <location>
        <begin position="9"/>
        <end position="29"/>
    </location>
</feature>
<dbReference type="Pfam" id="PF00501">
    <property type="entry name" value="AMP-binding"/>
    <property type="match status" value="1"/>
</dbReference>
<dbReference type="EMBL" id="KZ679008">
    <property type="protein sequence ID" value="PSS22879.1"/>
    <property type="molecule type" value="Genomic_DNA"/>
</dbReference>
<dbReference type="GeneID" id="36570477"/>
<dbReference type="Gene3D" id="3.40.50.720">
    <property type="entry name" value="NAD(P)-binding Rossmann-like Domain"/>
    <property type="match status" value="1"/>
</dbReference>
<keyword evidence="6" id="KW-1185">Reference proteome</keyword>
<dbReference type="PANTHER" id="PTHR43439:SF2">
    <property type="entry name" value="ENZYME, PUTATIVE (JCVI)-RELATED"/>
    <property type="match status" value="1"/>
</dbReference>
<dbReference type="PANTHER" id="PTHR43439">
    <property type="entry name" value="PHENYLACETATE-COENZYME A LIGASE"/>
    <property type="match status" value="1"/>
</dbReference>
<feature type="compositionally biased region" description="Low complexity" evidence="3">
    <location>
        <begin position="15"/>
        <end position="25"/>
    </location>
</feature>
<dbReference type="STRING" id="857342.A0A2T3B7N2"/>
<dbReference type="InterPro" id="IPR009081">
    <property type="entry name" value="PP-bd_ACP"/>
</dbReference>
<name>A0A2T3B7N2_AMORE</name>
<protein>
    <recommendedName>
        <fullName evidence="4">Carrier domain-containing protein</fullName>
    </recommendedName>
</protein>
<dbReference type="AlphaFoldDB" id="A0A2T3B7N2"/>
<dbReference type="InterPro" id="IPR051414">
    <property type="entry name" value="Adenylate-forming_Reductase"/>
</dbReference>
<accession>A0A2T3B7N2</accession>
<dbReference type="Pfam" id="PF23562">
    <property type="entry name" value="AMP-binding_C_3"/>
    <property type="match status" value="1"/>
</dbReference>